<accession>A0AAN9YHV5</accession>
<gene>
    <name evidence="2" type="ORF">SLS53_002986</name>
</gene>
<evidence type="ECO:0000256" key="1">
    <source>
        <dbReference type="SAM" id="MobiDB-lite"/>
    </source>
</evidence>
<feature type="region of interest" description="Disordered" evidence="1">
    <location>
        <begin position="1"/>
        <end position="56"/>
    </location>
</feature>
<keyword evidence="3" id="KW-1185">Reference proteome</keyword>
<name>A0AAN9YHV5_9PEZI</name>
<reference evidence="2 3" key="1">
    <citation type="journal article" date="2023" name="PLoS ONE">
        <title>Cytospora paraplurivora sp. nov. isolated from orchards with fruit tree decline syndrome in Ontario, Canada.</title>
        <authorList>
            <person name="Ilyukhin E."/>
            <person name="Nguyen H.D.T."/>
            <person name="Castle A.J."/>
            <person name="Ellouze W."/>
        </authorList>
    </citation>
    <scope>NUCLEOTIDE SEQUENCE [LARGE SCALE GENOMIC DNA]</scope>
    <source>
        <strain evidence="2 3">FDS-564</strain>
    </source>
</reference>
<sequence length="202" mass="22758">MDTRSPAGQSGRDESDPSTASFELKRSSHPDMRMVERAPGQEQASMSAGGDKKRGKLQYQRISVACTDILLAHMQDGPTQPWRCHQFNIWRLQTRRIGPRGNNGSRVSRVRQPRYDELDGPRSKPWPFKSETLECIVDTIHPGPGDSSELFTIQPQHAPSRYLDSYCAGRLVDEGWYAMERISSAESVVHGHVANDSKRVRP</sequence>
<feature type="compositionally biased region" description="Basic and acidic residues" evidence="1">
    <location>
        <begin position="23"/>
        <end position="36"/>
    </location>
</feature>
<evidence type="ECO:0000313" key="3">
    <source>
        <dbReference type="Proteomes" id="UP001320245"/>
    </source>
</evidence>
<organism evidence="2 3">
    <name type="scientific">Cytospora paraplurivora</name>
    <dbReference type="NCBI Taxonomy" id="2898453"/>
    <lineage>
        <taxon>Eukaryota</taxon>
        <taxon>Fungi</taxon>
        <taxon>Dikarya</taxon>
        <taxon>Ascomycota</taxon>
        <taxon>Pezizomycotina</taxon>
        <taxon>Sordariomycetes</taxon>
        <taxon>Sordariomycetidae</taxon>
        <taxon>Diaporthales</taxon>
        <taxon>Cytosporaceae</taxon>
        <taxon>Cytospora</taxon>
    </lineage>
</organism>
<comment type="caution">
    <text evidence="2">The sequence shown here is derived from an EMBL/GenBank/DDBJ whole genome shotgun (WGS) entry which is preliminary data.</text>
</comment>
<dbReference type="EMBL" id="JAJSPL020000008">
    <property type="protein sequence ID" value="KAK7745488.1"/>
    <property type="molecule type" value="Genomic_DNA"/>
</dbReference>
<evidence type="ECO:0000313" key="2">
    <source>
        <dbReference type="EMBL" id="KAK7745488.1"/>
    </source>
</evidence>
<proteinExistence type="predicted"/>
<dbReference type="AlphaFoldDB" id="A0AAN9YHV5"/>
<protein>
    <submittedName>
        <fullName evidence="2">Uncharacterized protein</fullName>
    </submittedName>
</protein>
<dbReference type="Proteomes" id="UP001320245">
    <property type="component" value="Unassembled WGS sequence"/>
</dbReference>